<comment type="caution">
    <text evidence="1">The sequence shown here is derived from an EMBL/GenBank/DDBJ whole genome shotgun (WGS) entry which is preliminary data.</text>
</comment>
<sequence>MGTWSQPNTAKKAHQLKKLMSEPLLKNQACEKLYHLVGDDDLFDFIQELEPTDDVRYLVQSHIETTLNNLNRSFLKWEEDAITTCESLLPASAISLQKRTESK</sequence>
<name>A0ABM9AG46_9GAMM</name>
<evidence type="ECO:0000313" key="2">
    <source>
        <dbReference type="Proteomes" id="UP000838100"/>
    </source>
</evidence>
<dbReference type="Proteomes" id="UP000838100">
    <property type="component" value="Unassembled WGS sequence"/>
</dbReference>
<proteinExistence type="predicted"/>
<keyword evidence="2" id="KW-1185">Reference proteome</keyword>
<reference evidence="1" key="1">
    <citation type="submission" date="2021-12" db="EMBL/GenBank/DDBJ databases">
        <authorList>
            <person name="Rodrigo-Torres L."/>
            <person name="Arahal R. D."/>
            <person name="Lucena T."/>
        </authorList>
    </citation>
    <scope>NUCLEOTIDE SEQUENCE</scope>
    <source>
        <strain evidence="1">CECT 8267</strain>
    </source>
</reference>
<protein>
    <submittedName>
        <fullName evidence="1">Uncharacterized protein</fullName>
    </submittedName>
</protein>
<accession>A0ABM9AG46</accession>
<gene>
    <name evidence="1" type="ORF">SIN8267_02294</name>
</gene>
<organism evidence="1 2">
    <name type="scientific">Sinobacterium norvegicum</name>
    <dbReference type="NCBI Taxonomy" id="1641715"/>
    <lineage>
        <taxon>Bacteria</taxon>
        <taxon>Pseudomonadati</taxon>
        <taxon>Pseudomonadota</taxon>
        <taxon>Gammaproteobacteria</taxon>
        <taxon>Cellvibrionales</taxon>
        <taxon>Spongiibacteraceae</taxon>
        <taxon>Sinobacterium</taxon>
    </lineage>
</organism>
<dbReference type="EMBL" id="CAKLPX010000002">
    <property type="protein sequence ID" value="CAH0992178.1"/>
    <property type="molecule type" value="Genomic_DNA"/>
</dbReference>
<evidence type="ECO:0000313" key="1">
    <source>
        <dbReference type="EMBL" id="CAH0992178.1"/>
    </source>
</evidence>